<sequence>MSCIFGGVDGEIDRICKSIGVSGPNDFGISFDAWEASKMRSCSEVINRFNSLDHDLSEPGPSGGAANSEIESLADRVVVEKKRSLQRVVLCLLLLLVVVVV</sequence>
<organism evidence="1 2">
    <name type="scientific">Brassica carinata</name>
    <name type="common">Ethiopian mustard</name>
    <name type="synonym">Abyssinian cabbage</name>
    <dbReference type="NCBI Taxonomy" id="52824"/>
    <lineage>
        <taxon>Eukaryota</taxon>
        <taxon>Viridiplantae</taxon>
        <taxon>Streptophyta</taxon>
        <taxon>Embryophyta</taxon>
        <taxon>Tracheophyta</taxon>
        <taxon>Spermatophyta</taxon>
        <taxon>Magnoliopsida</taxon>
        <taxon>eudicotyledons</taxon>
        <taxon>Gunneridae</taxon>
        <taxon>Pentapetalae</taxon>
        <taxon>rosids</taxon>
        <taxon>malvids</taxon>
        <taxon>Brassicales</taxon>
        <taxon>Brassicaceae</taxon>
        <taxon>Brassiceae</taxon>
        <taxon>Brassica</taxon>
    </lineage>
</organism>
<evidence type="ECO:0000313" key="2">
    <source>
        <dbReference type="Proteomes" id="UP000886595"/>
    </source>
</evidence>
<gene>
    <name evidence="1" type="ORF">Bca52824_026627</name>
</gene>
<dbReference type="EMBL" id="JAAMPC010000006">
    <property type="protein sequence ID" value="KAG2306879.1"/>
    <property type="molecule type" value="Genomic_DNA"/>
</dbReference>
<dbReference type="AlphaFoldDB" id="A0A8X7SL68"/>
<protein>
    <submittedName>
        <fullName evidence="1">Uncharacterized protein</fullName>
    </submittedName>
</protein>
<accession>A0A8X7SL68</accession>
<reference evidence="1 2" key="1">
    <citation type="submission" date="2020-02" db="EMBL/GenBank/DDBJ databases">
        <authorList>
            <person name="Ma Q."/>
            <person name="Huang Y."/>
            <person name="Song X."/>
            <person name="Pei D."/>
        </authorList>
    </citation>
    <scope>NUCLEOTIDE SEQUENCE [LARGE SCALE GENOMIC DNA]</scope>
    <source>
        <strain evidence="1">Sxm20200214</strain>
        <tissue evidence="1">Leaf</tissue>
    </source>
</reference>
<dbReference type="OrthoDB" id="1746562at2759"/>
<keyword evidence="2" id="KW-1185">Reference proteome</keyword>
<comment type="caution">
    <text evidence="1">The sequence shown here is derived from an EMBL/GenBank/DDBJ whole genome shotgun (WGS) entry which is preliminary data.</text>
</comment>
<name>A0A8X7SL68_BRACI</name>
<evidence type="ECO:0000313" key="1">
    <source>
        <dbReference type="EMBL" id="KAG2306879.1"/>
    </source>
</evidence>
<dbReference type="Proteomes" id="UP000886595">
    <property type="component" value="Unassembled WGS sequence"/>
</dbReference>
<proteinExistence type="predicted"/>